<dbReference type="InterPro" id="IPR010852">
    <property type="entry name" value="ABATE"/>
</dbReference>
<evidence type="ECO:0000259" key="1">
    <source>
        <dbReference type="Pfam" id="PF11706"/>
    </source>
</evidence>
<organism evidence="2 3">
    <name type="scientific">Streptomyces griseoflavus Tu4000</name>
    <dbReference type="NCBI Taxonomy" id="467200"/>
    <lineage>
        <taxon>Bacteria</taxon>
        <taxon>Bacillati</taxon>
        <taxon>Actinomycetota</taxon>
        <taxon>Actinomycetes</taxon>
        <taxon>Kitasatosporales</taxon>
        <taxon>Streptomycetaceae</taxon>
        <taxon>Streptomyces</taxon>
    </lineage>
</organism>
<dbReference type="Pfam" id="PF11706">
    <property type="entry name" value="zf-CGNR"/>
    <property type="match status" value="1"/>
</dbReference>
<dbReference type="STRING" id="467200.SSRG_04084"/>
<dbReference type="SUPFAM" id="SSF160904">
    <property type="entry name" value="Jann2411-like"/>
    <property type="match status" value="1"/>
</dbReference>
<reference evidence="2" key="1">
    <citation type="submission" date="2009-02" db="EMBL/GenBank/DDBJ databases">
        <title>Annotation of Streptomyces griseoflavus strain Tu4000.</title>
        <authorList>
            <consortium name="The Broad Institute Genome Sequencing Platform"/>
            <consortium name="Broad Institute Microbial Sequencing Center"/>
            <person name="Fischbach M."/>
            <person name="Godfrey P."/>
            <person name="Ward D."/>
            <person name="Young S."/>
            <person name="Zeng Q."/>
            <person name="Koehrsen M."/>
            <person name="Alvarado L."/>
            <person name="Berlin A.M."/>
            <person name="Bochicchio J."/>
            <person name="Borenstein D."/>
            <person name="Chapman S.B."/>
            <person name="Chen Z."/>
            <person name="Engels R."/>
            <person name="Freedman E."/>
            <person name="Gellesch M."/>
            <person name="Goldberg J."/>
            <person name="Griggs A."/>
            <person name="Gujja S."/>
            <person name="Heilman E.R."/>
            <person name="Heiman D.I."/>
            <person name="Hepburn T.A."/>
            <person name="Howarth C."/>
            <person name="Jen D."/>
            <person name="Larson L."/>
            <person name="Lewis B."/>
            <person name="Mehta T."/>
            <person name="Park D."/>
            <person name="Pearson M."/>
            <person name="Richards J."/>
            <person name="Roberts A."/>
            <person name="Saif S."/>
            <person name="Shea T.D."/>
            <person name="Shenoy N."/>
            <person name="Sisk P."/>
            <person name="Stolte C."/>
            <person name="Sykes S.N."/>
            <person name="Thomson T."/>
            <person name="Walk T."/>
            <person name="White J."/>
            <person name="Yandava C."/>
            <person name="Straight P."/>
            <person name="Clardy J."/>
            <person name="Hung D."/>
            <person name="Kolter R."/>
            <person name="Mekalanos J."/>
            <person name="Walker S."/>
            <person name="Walsh C.T."/>
            <person name="Wieland-Brown L.C."/>
            <person name="Haas B."/>
            <person name="Nusbaum C."/>
            <person name="Birren B."/>
        </authorList>
    </citation>
    <scope>NUCLEOTIDE SEQUENCE [LARGE SCALE GENOMIC DNA]</scope>
    <source>
        <strain evidence="2">Tu4000</strain>
    </source>
</reference>
<evidence type="ECO:0000313" key="3">
    <source>
        <dbReference type="Proteomes" id="UP000002968"/>
    </source>
</evidence>
<protein>
    <recommendedName>
        <fullName evidence="1">Zinc finger CGNR domain-containing protein</fullName>
    </recommendedName>
</protein>
<name>D9XZD7_9ACTN</name>
<dbReference type="Gene3D" id="1.10.3300.10">
    <property type="entry name" value="Jann2411-like domain"/>
    <property type="match status" value="1"/>
</dbReference>
<dbReference type="eggNOG" id="COG5516">
    <property type="taxonomic scope" value="Bacteria"/>
</dbReference>
<dbReference type="InterPro" id="IPR021005">
    <property type="entry name" value="Znf_CGNR"/>
</dbReference>
<accession>D9XZD7</accession>
<dbReference type="PANTHER" id="PTHR35525:SF3">
    <property type="entry name" value="BLL6575 PROTEIN"/>
    <property type="match status" value="1"/>
</dbReference>
<dbReference type="Pfam" id="PF07336">
    <property type="entry name" value="ABATE"/>
    <property type="match status" value="1"/>
</dbReference>
<dbReference type="AlphaFoldDB" id="D9XZD7"/>
<dbReference type="HOGENOM" id="CLU_087298_2_0_11"/>
<dbReference type="InterPro" id="IPR023286">
    <property type="entry name" value="ABATE_dom_sf"/>
</dbReference>
<feature type="domain" description="Zinc finger CGNR" evidence="1">
    <location>
        <begin position="153"/>
        <end position="192"/>
    </location>
</feature>
<keyword evidence="3" id="KW-1185">Reference proteome</keyword>
<sequence length="201" mass="21732">MRHMAETTHTPAPGVAEHPSLALVDSAGELPGGRRFDDLATPDSTTAWLVARDLVAPGVQLYEHCQGRLTGLRKAVRDLMAAHVERTAPADGAVRILNDALTSAPGALRLHFDEETGFVRNAEHPATQVVEHAMAVIAEDAAALLTNNEASMLAVCEAESCERFFLRTHARRQWCSTRCGDRVRAARAYARKRAALSGQAT</sequence>
<evidence type="ECO:0000313" key="2">
    <source>
        <dbReference type="EMBL" id="EFL41280.1"/>
    </source>
</evidence>
<dbReference type="Proteomes" id="UP000002968">
    <property type="component" value="Unassembled WGS sequence"/>
</dbReference>
<proteinExistence type="predicted"/>
<dbReference type="EMBL" id="GG657758">
    <property type="protein sequence ID" value="EFL41280.1"/>
    <property type="molecule type" value="Genomic_DNA"/>
</dbReference>
<gene>
    <name evidence="2" type="ORF">SSRG_04084</name>
</gene>
<dbReference type="PANTHER" id="PTHR35525">
    <property type="entry name" value="BLL6575 PROTEIN"/>
    <property type="match status" value="1"/>
</dbReference>